<organism evidence="1 2">
    <name type="scientific">Phytohabitans kaempferiae</name>
    <dbReference type="NCBI Taxonomy" id="1620943"/>
    <lineage>
        <taxon>Bacteria</taxon>
        <taxon>Bacillati</taxon>
        <taxon>Actinomycetota</taxon>
        <taxon>Actinomycetes</taxon>
        <taxon>Micromonosporales</taxon>
        <taxon>Micromonosporaceae</taxon>
    </lineage>
</organism>
<accession>A0ABV6MHK8</accession>
<comment type="caution">
    <text evidence="1">The sequence shown here is derived from an EMBL/GenBank/DDBJ whole genome shotgun (WGS) entry which is preliminary data.</text>
</comment>
<sequence>MSDAILSTTEYGNPTGTPVVALHGGRCTREYWLRTATEGIPRRRWICPDLRGHGRVTHTGSATIA</sequence>
<evidence type="ECO:0000313" key="2">
    <source>
        <dbReference type="Proteomes" id="UP001589867"/>
    </source>
</evidence>
<dbReference type="Gene3D" id="3.40.50.1820">
    <property type="entry name" value="alpha/beta hydrolase"/>
    <property type="match status" value="1"/>
</dbReference>
<name>A0ABV6MHK8_9ACTN</name>
<dbReference type="GO" id="GO:0016787">
    <property type="term" value="F:hydrolase activity"/>
    <property type="evidence" value="ECO:0007669"/>
    <property type="project" value="UniProtKB-KW"/>
</dbReference>
<dbReference type="Proteomes" id="UP001589867">
    <property type="component" value="Unassembled WGS sequence"/>
</dbReference>
<dbReference type="InterPro" id="IPR029058">
    <property type="entry name" value="AB_hydrolase_fold"/>
</dbReference>
<reference evidence="1 2" key="1">
    <citation type="submission" date="2024-09" db="EMBL/GenBank/DDBJ databases">
        <authorList>
            <person name="Sun Q."/>
            <person name="Mori K."/>
        </authorList>
    </citation>
    <scope>NUCLEOTIDE SEQUENCE [LARGE SCALE GENOMIC DNA]</scope>
    <source>
        <strain evidence="1 2">TBRC 3947</strain>
    </source>
</reference>
<dbReference type="SUPFAM" id="SSF53474">
    <property type="entry name" value="alpha/beta-Hydrolases"/>
    <property type="match status" value="1"/>
</dbReference>
<proteinExistence type="predicted"/>
<dbReference type="RefSeq" id="WP_377262807.1">
    <property type="nucleotide sequence ID" value="NZ_JBHLUH010000105.1"/>
</dbReference>
<keyword evidence="2" id="KW-1185">Reference proteome</keyword>
<evidence type="ECO:0000313" key="1">
    <source>
        <dbReference type="EMBL" id="MFC0534210.1"/>
    </source>
</evidence>
<protein>
    <submittedName>
        <fullName evidence="1">Alpha/beta fold hydrolase</fullName>
    </submittedName>
</protein>
<dbReference type="EMBL" id="JBHLUH010000105">
    <property type="protein sequence ID" value="MFC0534210.1"/>
    <property type="molecule type" value="Genomic_DNA"/>
</dbReference>
<keyword evidence="1" id="KW-0378">Hydrolase</keyword>
<gene>
    <name evidence="1" type="ORF">ACFFIA_42150</name>
</gene>